<organism evidence="1 2">
    <name type="scientific">Janibacter alkaliphilus</name>
    <dbReference type="NCBI Taxonomy" id="1069963"/>
    <lineage>
        <taxon>Bacteria</taxon>
        <taxon>Bacillati</taxon>
        <taxon>Actinomycetota</taxon>
        <taxon>Actinomycetes</taxon>
        <taxon>Micrococcales</taxon>
        <taxon>Intrasporangiaceae</taxon>
        <taxon>Janibacter</taxon>
    </lineage>
</organism>
<accession>A0A852X003</accession>
<sequence length="158" mass="15951">MTQPPPILMGLYRYPTLMTSKSEPVILGVLPGRVWLTGQDGVFFDAPAQTITAKASKVGHVTLEVAGTKHIVAGVGSAKGAPYSQAQLDELAASRPAVQADPSAQTLMAGRALYVGSTSSSDGTYGGALSSAAGGEIGQQRDAGAALRELLGAVGVAV</sequence>
<gene>
    <name evidence="1" type="ORF">BJY28_001101</name>
</gene>
<reference evidence="1 2" key="1">
    <citation type="submission" date="2020-07" db="EMBL/GenBank/DDBJ databases">
        <title>Sequencing the genomes of 1000 actinobacteria strains.</title>
        <authorList>
            <person name="Klenk H.-P."/>
        </authorList>
    </citation>
    <scope>NUCLEOTIDE SEQUENCE [LARGE SCALE GENOMIC DNA]</scope>
    <source>
        <strain evidence="1 2">DSM 24723</strain>
    </source>
</reference>
<dbReference type="AlphaFoldDB" id="A0A852X003"/>
<evidence type="ECO:0000313" key="1">
    <source>
        <dbReference type="EMBL" id="NYG36632.1"/>
    </source>
</evidence>
<keyword evidence="2" id="KW-1185">Reference proteome</keyword>
<comment type="caution">
    <text evidence="1">The sequence shown here is derived from an EMBL/GenBank/DDBJ whole genome shotgun (WGS) entry which is preliminary data.</text>
</comment>
<dbReference type="EMBL" id="JACBZX010000001">
    <property type="protein sequence ID" value="NYG36632.1"/>
    <property type="molecule type" value="Genomic_DNA"/>
</dbReference>
<dbReference type="Proteomes" id="UP000592181">
    <property type="component" value="Unassembled WGS sequence"/>
</dbReference>
<protein>
    <submittedName>
        <fullName evidence="1">Uncharacterized protein</fullName>
    </submittedName>
</protein>
<evidence type="ECO:0000313" key="2">
    <source>
        <dbReference type="Proteomes" id="UP000592181"/>
    </source>
</evidence>
<dbReference type="RefSeq" id="WP_179462102.1">
    <property type="nucleotide sequence ID" value="NZ_JACBZX010000001.1"/>
</dbReference>
<name>A0A852X003_9MICO</name>
<proteinExistence type="predicted"/>